<evidence type="ECO:0000313" key="1">
    <source>
        <dbReference type="EMBL" id="KAL0453500.1"/>
    </source>
</evidence>
<name>A0AAW2XIK3_9LAMI</name>
<proteinExistence type="predicted"/>
<protein>
    <submittedName>
        <fullName evidence="1">Uncharacterized protein</fullName>
    </submittedName>
</protein>
<comment type="caution">
    <text evidence="1">The sequence shown here is derived from an EMBL/GenBank/DDBJ whole genome shotgun (WGS) entry which is preliminary data.</text>
</comment>
<gene>
    <name evidence="1" type="ORF">Slati_1328100</name>
</gene>
<organism evidence="1">
    <name type="scientific">Sesamum latifolium</name>
    <dbReference type="NCBI Taxonomy" id="2727402"/>
    <lineage>
        <taxon>Eukaryota</taxon>
        <taxon>Viridiplantae</taxon>
        <taxon>Streptophyta</taxon>
        <taxon>Embryophyta</taxon>
        <taxon>Tracheophyta</taxon>
        <taxon>Spermatophyta</taxon>
        <taxon>Magnoliopsida</taxon>
        <taxon>eudicotyledons</taxon>
        <taxon>Gunneridae</taxon>
        <taxon>Pentapetalae</taxon>
        <taxon>asterids</taxon>
        <taxon>lamiids</taxon>
        <taxon>Lamiales</taxon>
        <taxon>Pedaliaceae</taxon>
        <taxon>Sesamum</taxon>
    </lineage>
</organism>
<sequence>MALSEVAELDVFPYRLLSIKGAQWLGSAQDRHGPAQTNPAQDRPLLFMAGLGAVPSL</sequence>
<reference evidence="1" key="1">
    <citation type="submission" date="2020-06" db="EMBL/GenBank/DDBJ databases">
        <authorList>
            <person name="Li T."/>
            <person name="Hu X."/>
            <person name="Zhang T."/>
            <person name="Song X."/>
            <person name="Zhang H."/>
            <person name="Dai N."/>
            <person name="Sheng W."/>
            <person name="Hou X."/>
            <person name="Wei L."/>
        </authorList>
    </citation>
    <scope>NUCLEOTIDE SEQUENCE</scope>
    <source>
        <strain evidence="1">KEN1</strain>
        <tissue evidence="1">Leaf</tissue>
    </source>
</reference>
<reference evidence="1" key="2">
    <citation type="journal article" date="2024" name="Plant">
        <title>Genomic evolution and insights into agronomic trait innovations of Sesamum species.</title>
        <authorList>
            <person name="Miao H."/>
            <person name="Wang L."/>
            <person name="Qu L."/>
            <person name="Liu H."/>
            <person name="Sun Y."/>
            <person name="Le M."/>
            <person name="Wang Q."/>
            <person name="Wei S."/>
            <person name="Zheng Y."/>
            <person name="Lin W."/>
            <person name="Duan Y."/>
            <person name="Cao H."/>
            <person name="Xiong S."/>
            <person name="Wang X."/>
            <person name="Wei L."/>
            <person name="Li C."/>
            <person name="Ma Q."/>
            <person name="Ju M."/>
            <person name="Zhao R."/>
            <person name="Li G."/>
            <person name="Mu C."/>
            <person name="Tian Q."/>
            <person name="Mei H."/>
            <person name="Zhang T."/>
            <person name="Gao T."/>
            <person name="Zhang H."/>
        </authorList>
    </citation>
    <scope>NUCLEOTIDE SEQUENCE</scope>
    <source>
        <strain evidence="1">KEN1</strain>
    </source>
</reference>
<dbReference type="EMBL" id="JACGWN010000004">
    <property type="protein sequence ID" value="KAL0453500.1"/>
    <property type="molecule type" value="Genomic_DNA"/>
</dbReference>
<accession>A0AAW2XIK3</accession>
<dbReference type="AlphaFoldDB" id="A0AAW2XIK3"/>